<dbReference type="OrthoDB" id="10072039at2759"/>
<dbReference type="OpenTargets" id="ENSG00000095787"/>
<dbReference type="Proteomes" id="UP000005640">
    <property type="component" value="Chromosome 10"/>
</dbReference>
<feature type="compositionally biased region" description="Basic and acidic residues" evidence="1">
    <location>
        <begin position="15"/>
        <end position="24"/>
    </location>
</feature>
<sequence length="72" mass="8222">MRDAGDPSPPNKMLRRSDSPENKYSDSTGHSKAKNVHTHRVRERDGGEVIPRTFCCLFIQQTWGIYCVPTFV</sequence>
<reference evidence="2" key="2">
    <citation type="journal article" date="2004" name="Nature">
        <title>The DNA sequence and comparative analysis of human chromosome 10.</title>
        <authorList>
            <person name="Deloukas P."/>
            <person name="Earthrowl M.E."/>
            <person name="Grafham D.V."/>
            <person name="Rubenfield M."/>
            <person name="French L."/>
            <person name="Steward C.A."/>
            <person name="Sims S.K."/>
            <person name="Jones M.C."/>
            <person name="Searle S."/>
            <person name="Scott C."/>
            <person name="Howe K."/>
            <person name="Hunt S.E."/>
            <person name="Andrews T.D."/>
            <person name="Gilbert J.G."/>
            <person name="Swarbreck D."/>
            <person name="Ashurst J.L."/>
            <person name="Taylor A."/>
            <person name="Battles J."/>
            <person name="Bird C.P."/>
            <person name="Ainscough R."/>
            <person name="Almeida J.P."/>
            <person name="Ashwell R.I."/>
            <person name="Ambrose K.D."/>
            <person name="Babbage A.K."/>
            <person name="Bagguley C.L."/>
            <person name="Bailey J."/>
            <person name="Banerjee R."/>
            <person name="Bates K."/>
            <person name="Beasley H."/>
            <person name="Bray-Allen S."/>
            <person name="Brown A.J."/>
            <person name="Brown J.Y."/>
            <person name="Burford D.C."/>
            <person name="Burrill W."/>
            <person name="Burton J."/>
            <person name="Cahill P."/>
            <person name="Camire D."/>
            <person name="Carter N.P."/>
            <person name="Chapman J.C."/>
            <person name="Clark S.Y."/>
            <person name="Clarke G."/>
            <person name="Clee C.M."/>
            <person name="Clegg S."/>
            <person name="Corby N."/>
            <person name="Coulson A."/>
            <person name="Dhami P."/>
            <person name="Dutta I."/>
            <person name="Dunn M."/>
            <person name="Faulkner L."/>
            <person name="Frankish A."/>
            <person name="Frankland J.A."/>
            <person name="Garner P."/>
            <person name="Garnett J."/>
            <person name="Gribble S."/>
            <person name="Griffiths C."/>
            <person name="Grocock R."/>
            <person name="Gustafson E."/>
            <person name="Hammond S."/>
            <person name="Harley J.L."/>
            <person name="Hart E."/>
            <person name="Heath P.D."/>
            <person name="Ho T.P."/>
            <person name="Hopkins B."/>
            <person name="Horne J."/>
            <person name="Howden P.J."/>
            <person name="Huckle E."/>
            <person name="Hynds C."/>
            <person name="Johnson C."/>
            <person name="Johnson D."/>
            <person name="Kana A."/>
            <person name="Kay M."/>
            <person name="Kimberley A.M."/>
            <person name="Kershaw J.K."/>
            <person name="Kokkinaki M."/>
            <person name="Laird G.K."/>
            <person name="Lawlor S."/>
            <person name="Lee H.M."/>
            <person name="Leongamornlert D.A."/>
            <person name="Laird G."/>
            <person name="Lloyd C."/>
            <person name="Lloyd D.M."/>
            <person name="Loveland J."/>
            <person name="Lovell J."/>
            <person name="McLaren S."/>
            <person name="McLay K.E."/>
            <person name="McMurray A."/>
            <person name="Mashreghi-Mohammadi M."/>
            <person name="Matthews L."/>
            <person name="Milne S."/>
            <person name="Nickerson T."/>
            <person name="Nguyen M."/>
            <person name="Overton-Larty E."/>
            <person name="Palmer S.A."/>
            <person name="Pearce A.V."/>
            <person name="Peck A.I."/>
            <person name="Pelan S."/>
            <person name="Phillimore B."/>
            <person name="Porter K."/>
            <person name="Rice C.M."/>
            <person name="Rogosin A."/>
            <person name="Ross M.T."/>
            <person name="Sarafidou T."/>
            <person name="Sehra H.K."/>
            <person name="Shownkeen R."/>
            <person name="Skuce C.D."/>
            <person name="Smith M."/>
            <person name="Standring L."/>
            <person name="Sycamore N."/>
            <person name="Tester J."/>
            <person name="Thorpe A."/>
            <person name="Torcasso W."/>
            <person name="Tracey A."/>
            <person name="Tromans A."/>
            <person name="Tsolas J."/>
            <person name="Wall M."/>
            <person name="Walsh J."/>
            <person name="Wang H."/>
            <person name="Weinstock K."/>
            <person name="West A.P."/>
            <person name="Willey D.L."/>
            <person name="Whitehead S.L."/>
            <person name="Wilming L."/>
            <person name="Wray P.W."/>
            <person name="Young L."/>
            <person name="Chen Y."/>
            <person name="Lovering R.C."/>
            <person name="Moschonas N.K."/>
            <person name="Siebert R."/>
            <person name="Fechtel K."/>
            <person name="Bentley D."/>
            <person name="Durbin R."/>
            <person name="Hubbard T."/>
            <person name="Doucette-Stamm L."/>
            <person name="Beck S."/>
            <person name="Smith D.R."/>
            <person name="Rogers J."/>
        </authorList>
    </citation>
    <scope>NUCLEOTIDE SEQUENCE [LARGE SCALE GENOMIC DNA]</scope>
</reference>
<keyword evidence="3" id="KW-1185">Reference proteome</keyword>
<proteinExistence type="evidence at protein level"/>
<gene>
    <name evidence="2" type="primary">WAC</name>
</gene>
<evidence type="ECO:0007829" key="5">
    <source>
        <dbReference type="ProteomicsDB" id="A0A7P0TBE3"/>
    </source>
</evidence>
<dbReference type="EMBL" id="AL358234">
    <property type="status" value="NOT_ANNOTATED_CDS"/>
    <property type="molecule type" value="Genomic_DNA"/>
</dbReference>
<dbReference type="GeneTree" id="ENSGT00440000037780"/>
<reference evidence="2 3" key="3">
    <citation type="journal article" date="2004" name="Nature">
        <title>Finishing the euchromatic sequence of the human genome.</title>
        <authorList>
            <consortium name="International Human Genome Sequencing Consortium"/>
        </authorList>
    </citation>
    <scope>NUCLEOTIDE SEQUENCE [LARGE SCALE GENOMIC DNA]</scope>
</reference>
<organism evidence="2 3">
    <name type="scientific">Homo sapiens</name>
    <name type="common">Human</name>
    <dbReference type="NCBI Taxonomy" id="9606"/>
    <lineage>
        <taxon>Eukaryota</taxon>
        <taxon>Metazoa</taxon>
        <taxon>Chordata</taxon>
        <taxon>Craniata</taxon>
        <taxon>Vertebrata</taxon>
        <taxon>Euteleostomi</taxon>
        <taxon>Mammalia</taxon>
        <taxon>Eutheria</taxon>
        <taxon>Euarchontoglires</taxon>
        <taxon>Primates</taxon>
        <taxon>Haplorrhini</taxon>
        <taxon>Catarrhini</taxon>
        <taxon>Hominidae</taxon>
        <taxon>Homo</taxon>
    </lineage>
</organism>
<evidence type="ECO:0000313" key="2">
    <source>
        <dbReference type="Ensembl" id="ENSP00000506705.1"/>
    </source>
</evidence>
<reference evidence="2" key="4">
    <citation type="submission" date="2025-08" db="UniProtKB">
        <authorList>
            <consortium name="Ensembl"/>
        </authorList>
    </citation>
    <scope>IDENTIFICATION</scope>
</reference>
<accession>A0A7P0TBE3</accession>
<dbReference type="Ensembl" id="ENST00000679570.1">
    <property type="protein sequence ID" value="ENSP00000506705.1"/>
    <property type="gene ID" value="ENSG00000095787.27"/>
</dbReference>
<reference evidence="2 3" key="1">
    <citation type="journal article" date="2001" name="Nature">
        <title>Initial sequencing and analysis of the human genome.</title>
        <authorList>
            <consortium name="International Human Genome Sequencing Consortium"/>
            <person name="Lander E.S."/>
            <person name="Linton L.M."/>
            <person name="Birren B."/>
            <person name="Nusbaum C."/>
            <person name="Zody M.C."/>
            <person name="Baldwin J."/>
            <person name="Devon K."/>
            <person name="Dewar K."/>
            <person name="Doyle M."/>
            <person name="FitzHugh W."/>
            <person name="Funke R."/>
            <person name="Gage D."/>
            <person name="Harris K."/>
            <person name="Heaford A."/>
            <person name="Howland J."/>
            <person name="Kann L."/>
            <person name="Lehoczky J."/>
            <person name="LeVine R."/>
            <person name="McEwan P."/>
            <person name="McKernan K."/>
            <person name="Meldrim J."/>
            <person name="Mesirov J.P."/>
            <person name="Miranda C."/>
            <person name="Morris W."/>
            <person name="Naylor J."/>
            <person name="Raymond C."/>
            <person name="Rosetti M."/>
            <person name="Santos R."/>
            <person name="Sheridan A."/>
            <person name="Sougnez C."/>
            <person name="Stange-Thomann N."/>
            <person name="Stojanovic N."/>
            <person name="Subramanian A."/>
            <person name="Wyman D."/>
            <person name="Rogers J."/>
            <person name="Sulston J."/>
            <person name="Ainscough R."/>
            <person name="Beck S."/>
            <person name="Bentley D."/>
            <person name="Burton J."/>
            <person name="Clee C."/>
            <person name="Carter N."/>
            <person name="Coulson A."/>
            <person name="Deadman R."/>
            <person name="Deloukas P."/>
            <person name="Dunham A."/>
            <person name="Dunham I."/>
            <person name="Durbin R."/>
            <person name="French L."/>
            <person name="Grafham D."/>
            <person name="Gregory S."/>
            <person name="Hubbard T."/>
            <person name="Humphray S."/>
            <person name="Hunt A."/>
            <person name="Jones M."/>
            <person name="Lloyd C."/>
            <person name="McMurray A."/>
            <person name="Matthews L."/>
            <person name="Mercer S."/>
            <person name="Milne S."/>
            <person name="Mullikin J.C."/>
            <person name="Mungall A."/>
            <person name="Plumb R."/>
            <person name="Ross M."/>
            <person name="Shownkeen R."/>
            <person name="Sims S."/>
            <person name="Waterston R.H."/>
            <person name="Wilson R.K."/>
            <person name="Hillier L.W."/>
            <person name="McPherson J.D."/>
            <person name="Marra M.A."/>
            <person name="Mardis E.R."/>
            <person name="Fulton L.A."/>
            <person name="Chinwalla A.T."/>
            <person name="Pepin K.H."/>
            <person name="Gish W.R."/>
            <person name="Chissoe S.L."/>
            <person name="Wendl M.C."/>
            <person name="Delehaunty K.D."/>
            <person name="Miner T.L."/>
            <person name="Delehaunty A."/>
            <person name="Kramer J.B."/>
            <person name="Cook L.L."/>
            <person name="Fulton R.S."/>
            <person name="Johnson D.L."/>
            <person name="Minx P.J."/>
            <person name="Clifton S.W."/>
            <person name="Hawkins T."/>
            <person name="Branscomb E."/>
            <person name="Predki P."/>
            <person name="Richardson P."/>
            <person name="Wenning S."/>
            <person name="Slezak T."/>
            <person name="Doggett N."/>
            <person name="Cheng J.F."/>
            <person name="Olsen A."/>
            <person name="Lucas S."/>
            <person name="Elkin C."/>
            <person name="Uberbacher E."/>
            <person name="Frazier M."/>
            <person name="Gibbs R.A."/>
            <person name="Muzny D.M."/>
            <person name="Scherer S.E."/>
            <person name="Bouck J.B."/>
            <person name="Sodergren E.J."/>
            <person name="Worley K.C."/>
            <person name="Rives C.M."/>
            <person name="Gorrell J.H."/>
            <person name="Metzker M.L."/>
            <person name="Naylor S.L."/>
            <person name="Kucherlapati R.S."/>
            <person name="Nelson D.L."/>
            <person name="Weinstock G.M."/>
            <person name="Sakaki Y."/>
            <person name="Fujiyama A."/>
            <person name="Hattori M."/>
            <person name="Yada T."/>
            <person name="Toyoda A."/>
            <person name="Itoh T."/>
            <person name="Kawagoe C."/>
            <person name="Watanabe H."/>
            <person name="Totoki Y."/>
            <person name="Taylor T."/>
            <person name="Weissenbach J."/>
            <person name="Heilig R."/>
            <person name="Saurin W."/>
            <person name="Artiguenave F."/>
            <person name="Brottier P."/>
            <person name="Bruls T."/>
            <person name="Pelletier E."/>
            <person name="Robert C."/>
            <person name="Wincker P."/>
            <person name="Smith D.R."/>
            <person name="Doucette-Stamm L."/>
            <person name="Rubenfield M."/>
            <person name="Weinstock K."/>
            <person name="Lee H.M."/>
            <person name="Dubois J."/>
            <person name="Rosenthal A."/>
            <person name="Platzer M."/>
            <person name="Nyakatura G."/>
            <person name="Taudien S."/>
            <person name="Rump A."/>
            <person name="Yang H."/>
            <person name="Yu J."/>
            <person name="Wang J."/>
            <person name="Huang G."/>
            <person name="Gu J."/>
            <person name="Hood L."/>
            <person name="Rowen L."/>
            <person name="Madan A."/>
            <person name="Qin S."/>
            <person name="Davis R.W."/>
            <person name="Federspiel N.A."/>
            <person name="Abola A.P."/>
            <person name="Proctor M.J."/>
            <person name="Myers R.M."/>
            <person name="Schmutz J."/>
            <person name="Dickson M."/>
            <person name="Grimwood J."/>
            <person name="Cox D.R."/>
            <person name="Olson M.V."/>
            <person name="Kaul R."/>
            <person name="Raymond C."/>
            <person name="Shimizu N."/>
            <person name="Kawasaki K."/>
            <person name="Minoshima S."/>
            <person name="Evans G.A."/>
            <person name="Athanasiou M."/>
            <person name="Schultz R."/>
            <person name="Roe B.A."/>
            <person name="Chen F."/>
            <person name="Pan H."/>
            <person name="Ramser J."/>
            <person name="Lehrach H."/>
            <person name="Reinhardt R."/>
            <person name="McCombie W.R."/>
            <person name="de la Bastide M."/>
            <person name="Dedhia N."/>
            <person name="Blocker H."/>
            <person name="Hornischer K."/>
            <person name="Nordsiek G."/>
            <person name="Agarwala R."/>
            <person name="Aravind L."/>
            <person name="Bailey J.A."/>
            <person name="Bateman A."/>
            <person name="Batzoglou S."/>
            <person name="Birney E."/>
            <person name="Bork P."/>
            <person name="Brown D.G."/>
            <person name="Burge C.B."/>
            <person name="Cerutti L."/>
            <person name="Chen H.C."/>
            <person name="Church D."/>
            <person name="Clamp M."/>
            <person name="Copley R.R."/>
            <person name="Doerks T."/>
            <person name="Eddy S.R."/>
            <person name="Eichler E.E."/>
            <person name="Furey T.S."/>
            <person name="Galagan J."/>
            <person name="Gilbert J.G."/>
            <person name="Harmon C."/>
            <person name="Hayashizaki Y."/>
            <person name="Haussler D."/>
            <person name="Hermjakob H."/>
            <person name="Hokamp K."/>
            <person name="Jang W."/>
            <person name="Johnson L.S."/>
            <person name="Jones T.A."/>
            <person name="Kasif S."/>
            <person name="Kaspryzk A."/>
            <person name="Kennedy S."/>
            <person name="Kent W.J."/>
            <person name="Kitts P."/>
            <person name="Koonin E.V."/>
            <person name="Korf I."/>
            <person name="Kulp D."/>
            <person name="Lancet D."/>
            <person name="Lowe T.M."/>
            <person name="McLysaght A."/>
            <person name="Mikkelsen T."/>
            <person name="Moran J.V."/>
            <person name="Mulder N."/>
            <person name="Pollara V.J."/>
            <person name="Ponting C.P."/>
            <person name="Schuler G."/>
            <person name="Schultz J."/>
            <person name="Slater G."/>
            <person name="Smit A.F."/>
            <person name="Stupka E."/>
            <person name="Szustakowski J."/>
            <person name="Thierry-Mieg D."/>
            <person name="Thierry-Mieg J."/>
            <person name="Wagner L."/>
            <person name="Wallis J."/>
            <person name="Wheeler R."/>
            <person name="Williams A."/>
            <person name="Wolf Y.I."/>
            <person name="Wolfe K.H."/>
            <person name="Yang S.P."/>
            <person name="Yeh R.F."/>
            <person name="Collins F."/>
            <person name="Guyer M.S."/>
            <person name="Peterson J."/>
            <person name="Felsenfeld A."/>
            <person name="Wetterstrand K.A."/>
            <person name="Patrinos A."/>
            <person name="Morgan M.J."/>
            <person name="de Jong P."/>
            <person name="Catanese J.J."/>
            <person name="Osoegawa K."/>
            <person name="Shizuya H."/>
            <person name="Choi S."/>
            <person name="Chen Y.J."/>
        </authorList>
    </citation>
    <scope>NUCLEOTIDE SEQUENCE [LARGE SCALE GENOMIC DNA]</scope>
</reference>
<dbReference type="HGNC" id="HGNC:17327">
    <property type="gene designation" value="WAC"/>
</dbReference>
<feature type="region of interest" description="Disordered" evidence="1">
    <location>
        <begin position="1"/>
        <end position="44"/>
    </location>
</feature>
<keyword evidence="4 5" id="KW-1267">Proteomics identification</keyword>
<evidence type="ECO:0000313" key="3">
    <source>
        <dbReference type="Proteomes" id="UP000005640"/>
    </source>
</evidence>
<evidence type="ECO:0000256" key="1">
    <source>
        <dbReference type="SAM" id="MobiDB-lite"/>
    </source>
</evidence>
<dbReference type="AlphaFoldDB" id="A0A7P0TBE3"/>
<evidence type="ECO:0007829" key="4">
    <source>
        <dbReference type="PeptideAtlas" id="A0A7P0TBE3"/>
    </source>
</evidence>
<dbReference type="EMBL" id="AL161936">
    <property type="status" value="NOT_ANNOTATED_CDS"/>
    <property type="molecule type" value="Genomic_DNA"/>
</dbReference>
<name>A0A7P0TBE3_HUMAN</name>
<feature type="compositionally biased region" description="Basic residues" evidence="1">
    <location>
        <begin position="31"/>
        <end position="41"/>
    </location>
</feature>
<protein>
    <submittedName>
        <fullName evidence="2">WW domain containing adaptor with coiled-coil</fullName>
    </submittedName>
</protein>
<dbReference type="Ensembl" id="ENST00000679570.1">
    <property type="protein sequence ID" value="ENSP00000506705.1"/>
    <property type="gene ID" value="ENSG00000095787.26"/>
</dbReference>
<reference evidence="2" key="5">
    <citation type="submission" date="2025-09" db="UniProtKB">
        <authorList>
            <consortium name="Ensembl"/>
        </authorList>
    </citation>
    <scope>IDENTIFICATION</scope>
</reference>
<dbReference type="Bgee" id="ENSG00000095787">
    <property type="expression patterns" value="Expressed in endothelial cell and 206 other cell types or tissues"/>
</dbReference>